<dbReference type="Proteomes" id="UP000283433">
    <property type="component" value="Unassembled WGS sequence"/>
</dbReference>
<sequence length="63" mass="6815">MKKLGTSVSPFLMLIVPVLFAVLLSLNLNNGDGENTDNLSSNIKTEISAQKLVKAGLVRFLLK</sequence>
<proteinExistence type="predicted"/>
<keyword evidence="1" id="KW-1133">Transmembrane helix</keyword>
<evidence type="ECO:0000313" key="2">
    <source>
        <dbReference type="EMBL" id="RKD20083.1"/>
    </source>
</evidence>
<dbReference type="AlphaFoldDB" id="A0A419SBN7"/>
<dbReference type="OrthoDB" id="773290at2"/>
<keyword evidence="1" id="KW-0812">Transmembrane</keyword>
<comment type="caution">
    <text evidence="2">The sequence shown here is derived from an EMBL/GenBank/DDBJ whole genome shotgun (WGS) entry which is preliminary data.</text>
</comment>
<evidence type="ECO:0000256" key="1">
    <source>
        <dbReference type="SAM" id="Phobius"/>
    </source>
</evidence>
<organism evidence="2 3">
    <name type="scientific">Pelobium manganitolerans</name>
    <dbReference type="NCBI Taxonomy" id="1842495"/>
    <lineage>
        <taxon>Bacteria</taxon>
        <taxon>Pseudomonadati</taxon>
        <taxon>Bacteroidota</taxon>
        <taxon>Sphingobacteriia</taxon>
        <taxon>Sphingobacteriales</taxon>
        <taxon>Sphingobacteriaceae</taxon>
        <taxon>Pelobium</taxon>
    </lineage>
</organism>
<gene>
    <name evidence="2" type="ORF">BCY91_00185</name>
</gene>
<keyword evidence="1" id="KW-0472">Membrane</keyword>
<name>A0A419SBN7_9SPHI</name>
<accession>A0A419SBN7</accession>
<evidence type="ECO:0000313" key="3">
    <source>
        <dbReference type="Proteomes" id="UP000283433"/>
    </source>
</evidence>
<reference evidence="2 3" key="1">
    <citation type="submission" date="2016-07" db="EMBL/GenBank/DDBJ databases">
        <title>Genome of Pelobium manganitolerans.</title>
        <authorList>
            <person name="Wu S."/>
            <person name="Wang G."/>
        </authorList>
    </citation>
    <scope>NUCLEOTIDE SEQUENCE [LARGE SCALE GENOMIC DNA]</scope>
    <source>
        <strain evidence="2 3">YS-25</strain>
    </source>
</reference>
<dbReference type="EMBL" id="MBTA01000001">
    <property type="protein sequence ID" value="RKD20083.1"/>
    <property type="molecule type" value="Genomic_DNA"/>
</dbReference>
<protein>
    <submittedName>
        <fullName evidence="2">Uncharacterized protein</fullName>
    </submittedName>
</protein>
<keyword evidence="3" id="KW-1185">Reference proteome</keyword>
<feature type="transmembrane region" description="Helical" evidence="1">
    <location>
        <begin position="7"/>
        <end position="26"/>
    </location>
</feature>
<dbReference type="RefSeq" id="WP_120179999.1">
    <property type="nucleotide sequence ID" value="NZ_MBTA01000001.1"/>
</dbReference>